<dbReference type="InterPro" id="IPR051667">
    <property type="entry name" value="Archaeal_ATPase_domain"/>
</dbReference>
<dbReference type="InterPro" id="IPR002048">
    <property type="entry name" value="EF_hand_dom"/>
</dbReference>
<dbReference type="GO" id="GO:0005524">
    <property type="term" value="F:ATP binding"/>
    <property type="evidence" value="ECO:0007669"/>
    <property type="project" value="InterPro"/>
</dbReference>
<feature type="region of interest" description="Disordered" evidence="2">
    <location>
        <begin position="425"/>
        <end position="453"/>
    </location>
</feature>
<dbReference type="Gene3D" id="1.10.238.10">
    <property type="entry name" value="EF-hand"/>
    <property type="match status" value="1"/>
</dbReference>
<dbReference type="Pfam" id="PF01637">
    <property type="entry name" value="ATPase_2"/>
    <property type="match status" value="1"/>
</dbReference>
<proteinExistence type="predicted"/>
<evidence type="ECO:0000256" key="2">
    <source>
        <dbReference type="SAM" id="MobiDB-lite"/>
    </source>
</evidence>
<protein>
    <recommendedName>
        <fullName evidence="4">EF-hand domain-containing protein</fullName>
    </recommendedName>
</protein>
<keyword evidence="3" id="KW-0472">Membrane</keyword>
<evidence type="ECO:0000313" key="6">
    <source>
        <dbReference type="Proteomes" id="UP001153069"/>
    </source>
</evidence>
<dbReference type="Gene3D" id="3.40.50.300">
    <property type="entry name" value="P-loop containing nucleotide triphosphate hydrolases"/>
    <property type="match status" value="1"/>
</dbReference>
<feature type="region of interest" description="Disordered" evidence="2">
    <location>
        <begin position="114"/>
        <end position="141"/>
    </location>
</feature>
<dbReference type="PROSITE" id="PS50222">
    <property type="entry name" value="EF_HAND_2"/>
    <property type="match status" value="1"/>
</dbReference>
<dbReference type="PANTHER" id="PTHR37096:SF1">
    <property type="entry name" value="AAA+ ATPASE DOMAIN-CONTAINING PROTEIN"/>
    <property type="match status" value="1"/>
</dbReference>
<dbReference type="SUPFAM" id="SSF52540">
    <property type="entry name" value="P-loop containing nucleoside triphosphate hydrolases"/>
    <property type="match status" value="1"/>
</dbReference>
<evidence type="ECO:0000313" key="5">
    <source>
        <dbReference type="EMBL" id="CAB9501724.1"/>
    </source>
</evidence>
<dbReference type="InterPro" id="IPR011579">
    <property type="entry name" value="ATPase_dom"/>
</dbReference>
<dbReference type="AlphaFoldDB" id="A0A9N8DL46"/>
<dbReference type="PANTHER" id="PTHR37096">
    <property type="entry name" value="YALI0E33429P"/>
    <property type="match status" value="1"/>
</dbReference>
<dbReference type="InterPro" id="IPR027417">
    <property type="entry name" value="P-loop_NTPase"/>
</dbReference>
<keyword evidence="1" id="KW-0175">Coiled coil</keyword>
<evidence type="ECO:0000256" key="1">
    <source>
        <dbReference type="SAM" id="Coils"/>
    </source>
</evidence>
<dbReference type="InterPro" id="IPR011992">
    <property type="entry name" value="EF-hand-dom_pair"/>
</dbReference>
<evidence type="ECO:0000256" key="3">
    <source>
        <dbReference type="SAM" id="Phobius"/>
    </source>
</evidence>
<name>A0A9N8DL46_9STRA</name>
<dbReference type="GO" id="GO:0005509">
    <property type="term" value="F:calcium ion binding"/>
    <property type="evidence" value="ECO:0007669"/>
    <property type="project" value="InterPro"/>
</dbReference>
<gene>
    <name evidence="5" type="ORF">SEMRO_116_G057170.1</name>
</gene>
<feature type="coiled-coil region" evidence="1">
    <location>
        <begin position="580"/>
        <end position="607"/>
    </location>
</feature>
<dbReference type="Proteomes" id="UP001153069">
    <property type="component" value="Unassembled WGS sequence"/>
</dbReference>
<dbReference type="SUPFAM" id="SSF47473">
    <property type="entry name" value="EF-hand"/>
    <property type="match status" value="1"/>
</dbReference>
<feature type="compositionally biased region" description="Low complexity" evidence="2">
    <location>
        <begin position="124"/>
        <end position="137"/>
    </location>
</feature>
<keyword evidence="3" id="KW-1133">Transmembrane helix</keyword>
<keyword evidence="3" id="KW-0812">Transmembrane</keyword>
<feature type="domain" description="EF-hand" evidence="4">
    <location>
        <begin position="761"/>
        <end position="796"/>
    </location>
</feature>
<evidence type="ECO:0000259" key="4">
    <source>
        <dbReference type="PROSITE" id="PS50222"/>
    </source>
</evidence>
<keyword evidence="6" id="KW-1185">Reference proteome</keyword>
<organism evidence="5 6">
    <name type="scientific">Seminavis robusta</name>
    <dbReference type="NCBI Taxonomy" id="568900"/>
    <lineage>
        <taxon>Eukaryota</taxon>
        <taxon>Sar</taxon>
        <taxon>Stramenopiles</taxon>
        <taxon>Ochrophyta</taxon>
        <taxon>Bacillariophyta</taxon>
        <taxon>Bacillariophyceae</taxon>
        <taxon>Bacillariophycidae</taxon>
        <taxon>Naviculales</taxon>
        <taxon>Naviculaceae</taxon>
        <taxon>Seminavis</taxon>
    </lineage>
</organism>
<feature type="compositionally biased region" description="Basic and acidic residues" evidence="2">
    <location>
        <begin position="671"/>
        <end position="692"/>
    </location>
</feature>
<accession>A0A9N8DL46</accession>
<feature type="transmembrane region" description="Helical" evidence="3">
    <location>
        <begin position="66"/>
        <end position="88"/>
    </location>
</feature>
<sequence length="808" mass="90857">MVLREGFQRLQRLLLGSGRFVGNSATASGVSATSTSRQAGRQIRTHIPRYHPAAIRPTGFLDVARFGLISIATLPFSLWVALFSYNYVYRIPLCQEALAKEDQEISFIRGDRYAEPQDQETDGTSNSSASSTSNSSSPMIGRERQLNEVTTLLSSAPHQIIVVAGANESGKSRFVSEIVKSVPLQRGITYLQLAQVADSLSTLTHALVRAFDLRWLSMRHSLVDVLPFAGSEIMVMKERFSDRDLAQALLVITEALKAKAASSNQQRPVILIDGLGEGSAWIRSTEGRNCLQRLLKWCIYITKERRLAHVVLTGSEELVISLTGENRITRGHVKVIGLADLTHDQAAALVRQEIPYATESDIRKIVDMFGGFIHDVQGVSREIQARLNQVDYNDNSNDSHVRDKLLDDVISARFRLQVERVTAAFAKGRQEDDHTDMEGNNNQKKDDEDEMDPYLDPLKAVYSEATAAEKNDDNNTNEEEQTASWSQLQLWQTLQRLVESNQPNMGVPFADLRDDVFGGDITPLLELMNEDVLGFDVESSSSSGSWSWEIKPATPALGRVFHHLVNSSHLKERFQREEDVQQSCEQKAAMERERRRLRRERQWLDLRKASLRKTVELGTELRVRRNKDTQRKLEKVYCNIVEEEVANEERGAELRKELEAIMLKAAALEEAKEEDAHKRHHGEKASGGDESKSASTISSKSPHDVQKLLKAAILHNYVQEGSKDKFARFRNAFEAMNSNSTDGIAAEDVVRLIKVTSGEDVDLEAAKSFIRAWDLNNDTSLDYDEFVRMLLTDPKNSKMMQRNATAKT</sequence>
<comment type="caution">
    <text evidence="5">The sequence shown here is derived from an EMBL/GenBank/DDBJ whole genome shotgun (WGS) entry which is preliminary data.</text>
</comment>
<feature type="region of interest" description="Disordered" evidence="2">
    <location>
        <begin position="671"/>
        <end position="702"/>
    </location>
</feature>
<dbReference type="EMBL" id="CAICTM010000115">
    <property type="protein sequence ID" value="CAB9501724.1"/>
    <property type="molecule type" value="Genomic_DNA"/>
</dbReference>
<reference evidence="5" key="1">
    <citation type="submission" date="2020-06" db="EMBL/GenBank/DDBJ databases">
        <authorList>
            <consortium name="Plant Systems Biology data submission"/>
        </authorList>
    </citation>
    <scope>NUCLEOTIDE SEQUENCE</scope>
    <source>
        <strain evidence="5">D6</strain>
    </source>
</reference>